<dbReference type="SUPFAM" id="SSF48403">
    <property type="entry name" value="Ankyrin repeat"/>
    <property type="match status" value="1"/>
</dbReference>
<dbReference type="PANTHER" id="PTHR24134:SF9">
    <property type="entry name" value="ANKYRIN REPEAT AND SOCS BOX PROTEIN 8"/>
    <property type="match status" value="1"/>
</dbReference>
<reference evidence="6" key="1">
    <citation type="submission" date="2023-06" db="EMBL/GenBank/DDBJ databases">
        <authorList>
            <person name="Delattre M."/>
        </authorList>
    </citation>
    <scope>NUCLEOTIDE SEQUENCE</scope>
    <source>
        <strain evidence="6">AF72</strain>
    </source>
</reference>
<evidence type="ECO:0000256" key="4">
    <source>
        <dbReference type="SAM" id="MobiDB-lite"/>
    </source>
</evidence>
<evidence type="ECO:0000313" key="6">
    <source>
        <dbReference type="EMBL" id="CAJ0573731.1"/>
    </source>
</evidence>
<proteinExistence type="predicted"/>
<dbReference type="Pfam" id="PF12796">
    <property type="entry name" value="Ank_2"/>
    <property type="match status" value="1"/>
</dbReference>
<keyword evidence="1" id="KW-0677">Repeat</keyword>
<comment type="caution">
    <text evidence="6">The sequence shown here is derived from an EMBL/GenBank/DDBJ whole genome shotgun (WGS) entry which is preliminary data.</text>
</comment>
<dbReference type="InterPro" id="IPR002110">
    <property type="entry name" value="Ankyrin_rpt"/>
</dbReference>
<dbReference type="InterPro" id="IPR000488">
    <property type="entry name" value="Death_dom"/>
</dbReference>
<protein>
    <recommendedName>
        <fullName evidence="5">Death domain-containing protein</fullName>
    </recommendedName>
</protein>
<feature type="repeat" description="ANK" evidence="3">
    <location>
        <begin position="108"/>
        <end position="140"/>
    </location>
</feature>
<feature type="non-terminal residue" evidence="6">
    <location>
        <position position="1"/>
    </location>
</feature>
<name>A0AA36CTL4_9BILA</name>
<sequence length="391" mass="41904">MPAEPSISDSRHSSVAKSHSDSDTWLLLAGRPDAEIELTLTFGDDEKAVENCFEEGQESCTSRRVISSHLQCGLFLSSCESLSDEERKTLAGGDAARHRASSRWGDATGRTALMHAITMNDPDIIAHLLQKGADVNHQDENGDTPLLLSKQARPAISYIMGALLDAGADPAVKNSKGICLADNPDQTTRDVIAGQRIAPELKPFGQAHNPLFGRSVGGGGADGGSGSESGEDIPIQIDESPRSSRPSTAGRRAGDPIPISAGSALDDDEDLGMSPEQGPSSSTTPGRSRKSRFESSNFAKDDISSLDYLTRLRLSKILDNNAKWQDLAMELECGHMTELIQICADENSSPTMIFLDQYEMVPGSKVSAMRTGFVALGLPECVKLLDERVTY</sequence>
<dbReference type="Gene3D" id="1.10.533.10">
    <property type="entry name" value="Death Domain, Fas"/>
    <property type="match status" value="1"/>
</dbReference>
<evidence type="ECO:0000313" key="7">
    <source>
        <dbReference type="Proteomes" id="UP001177023"/>
    </source>
</evidence>
<dbReference type="CDD" id="cd08310">
    <property type="entry name" value="Death_NFkB-like"/>
    <property type="match status" value="1"/>
</dbReference>
<feature type="region of interest" description="Disordered" evidence="4">
    <location>
        <begin position="202"/>
        <end position="296"/>
    </location>
</feature>
<dbReference type="Proteomes" id="UP001177023">
    <property type="component" value="Unassembled WGS sequence"/>
</dbReference>
<dbReference type="AlphaFoldDB" id="A0AA36CTL4"/>
<keyword evidence="7" id="KW-1185">Reference proteome</keyword>
<gene>
    <name evidence="6" type="ORF">MSPICULIGERA_LOCUS12081</name>
</gene>
<dbReference type="InterPro" id="IPR011029">
    <property type="entry name" value="DEATH-like_dom_sf"/>
</dbReference>
<dbReference type="SUPFAM" id="SSF47986">
    <property type="entry name" value="DEATH domain"/>
    <property type="match status" value="1"/>
</dbReference>
<dbReference type="PROSITE" id="PS50297">
    <property type="entry name" value="ANK_REP_REGION"/>
    <property type="match status" value="1"/>
</dbReference>
<accession>A0AA36CTL4</accession>
<dbReference type="SMART" id="SM00005">
    <property type="entry name" value="DEATH"/>
    <property type="match status" value="1"/>
</dbReference>
<dbReference type="SMART" id="SM00248">
    <property type="entry name" value="ANK"/>
    <property type="match status" value="2"/>
</dbReference>
<feature type="compositionally biased region" description="Polar residues" evidence="4">
    <location>
        <begin position="277"/>
        <end position="286"/>
    </location>
</feature>
<keyword evidence="2 3" id="KW-0040">ANK repeat</keyword>
<feature type="compositionally biased region" description="Gly residues" evidence="4">
    <location>
        <begin position="215"/>
        <end position="227"/>
    </location>
</feature>
<dbReference type="PROSITE" id="PS50088">
    <property type="entry name" value="ANK_REPEAT"/>
    <property type="match status" value="1"/>
</dbReference>
<dbReference type="EMBL" id="CATQJA010002622">
    <property type="protein sequence ID" value="CAJ0573731.1"/>
    <property type="molecule type" value="Genomic_DNA"/>
</dbReference>
<organism evidence="6 7">
    <name type="scientific">Mesorhabditis spiculigera</name>
    <dbReference type="NCBI Taxonomy" id="96644"/>
    <lineage>
        <taxon>Eukaryota</taxon>
        <taxon>Metazoa</taxon>
        <taxon>Ecdysozoa</taxon>
        <taxon>Nematoda</taxon>
        <taxon>Chromadorea</taxon>
        <taxon>Rhabditida</taxon>
        <taxon>Rhabditina</taxon>
        <taxon>Rhabditomorpha</taxon>
        <taxon>Rhabditoidea</taxon>
        <taxon>Rhabditidae</taxon>
        <taxon>Mesorhabditinae</taxon>
        <taxon>Mesorhabditis</taxon>
    </lineage>
</organism>
<evidence type="ECO:0000256" key="2">
    <source>
        <dbReference type="ARBA" id="ARBA00023043"/>
    </source>
</evidence>
<evidence type="ECO:0000256" key="3">
    <source>
        <dbReference type="PROSITE-ProRule" id="PRU00023"/>
    </source>
</evidence>
<dbReference type="GO" id="GO:0007165">
    <property type="term" value="P:signal transduction"/>
    <property type="evidence" value="ECO:0007669"/>
    <property type="project" value="InterPro"/>
</dbReference>
<evidence type="ECO:0000259" key="5">
    <source>
        <dbReference type="SMART" id="SM00005"/>
    </source>
</evidence>
<dbReference type="PANTHER" id="PTHR24134">
    <property type="entry name" value="ANKYRIN REPEAT-CONTAINING PROTEIN DDB_G0279043"/>
    <property type="match status" value="1"/>
</dbReference>
<dbReference type="InterPro" id="IPR036770">
    <property type="entry name" value="Ankyrin_rpt-contain_sf"/>
</dbReference>
<feature type="domain" description="Death" evidence="5">
    <location>
        <begin position="300"/>
        <end position="389"/>
    </location>
</feature>
<dbReference type="Gene3D" id="1.25.40.20">
    <property type="entry name" value="Ankyrin repeat-containing domain"/>
    <property type="match status" value="1"/>
</dbReference>
<evidence type="ECO:0000256" key="1">
    <source>
        <dbReference type="ARBA" id="ARBA00022737"/>
    </source>
</evidence>